<dbReference type="InterPro" id="IPR029035">
    <property type="entry name" value="DHS-like_NAD/FAD-binding_dom"/>
</dbReference>
<dbReference type="Pfam" id="PF00205">
    <property type="entry name" value="TPP_enzyme_M"/>
    <property type="match status" value="1"/>
</dbReference>
<dbReference type="Gene3D" id="3.40.50.970">
    <property type="match status" value="2"/>
</dbReference>
<protein>
    <submittedName>
        <fullName evidence="8">5-guanidino-2-oxopentanoate decarboxylase</fullName>
        <ecNumber evidence="8">4.1.1.75</ecNumber>
    </submittedName>
</protein>
<dbReference type="EMBL" id="SSNY01000006">
    <property type="protein sequence ID" value="THF57012.1"/>
    <property type="molecule type" value="Genomic_DNA"/>
</dbReference>
<dbReference type="CDD" id="cd07035">
    <property type="entry name" value="TPP_PYR_POX_like"/>
    <property type="match status" value="1"/>
</dbReference>
<evidence type="ECO:0000256" key="4">
    <source>
        <dbReference type="RuleBase" id="RU362132"/>
    </source>
</evidence>
<evidence type="ECO:0000313" key="8">
    <source>
        <dbReference type="EMBL" id="THF57012.1"/>
    </source>
</evidence>
<keyword evidence="3 4" id="KW-0786">Thiamine pyrophosphate</keyword>
<sequence>MTTLGEALITLLEAHGVDTVFGIPGVHTVELYRGLAGSKIRHVTPRHEQGAAFMADGYARASGKPGVAFVITGPGLTNAVTAMAQARADSVPMLVISGVNAMPTLGKGLGYLHEMPDQRGMTEKVALASTRITEARALPGALASTFALFASSRPGPVHIEIPIDVMTVPADGLVPSRPNAAPAAPDTAAVAEAARLVEAARRPLILAGGGAKRAEAQLRALAERLDAPVVQTANARGLMYGHPLAVPASPSLKAVRALMADADFVVAAGTEFGPTDYDMYGDGGFALPANLVRIDIDAAQLARRSATVSIQADCARALEALLAELDETGHHASQQVAARADGGAARPATPGAARAAATRDAAWAEIDPAAQAQVKVVGTIRDALPGALIVGDSTQPVYAANLYYDHDRPGGWFSAATGFGALGYGPPAAIGAALAVPDAPVVCLTGDGGFQFTLPEIGAALDSGANVIFVVWNNRGYREIETSMRDVGVEPVGVSPAPPDFLKIAEAYGIEAERLAGPSELGEALLRARLAQKPRLIEISVE</sequence>
<evidence type="ECO:0000259" key="7">
    <source>
        <dbReference type="Pfam" id="PF02776"/>
    </source>
</evidence>
<comment type="caution">
    <text evidence="8">The sequence shown here is derived from an EMBL/GenBank/DDBJ whole genome shotgun (WGS) entry which is preliminary data.</text>
</comment>
<dbReference type="GO" id="GO:0047435">
    <property type="term" value="F:5-guanidino-2-oxopentanoate decarboxylase activity"/>
    <property type="evidence" value="ECO:0007669"/>
    <property type="project" value="UniProtKB-EC"/>
</dbReference>
<dbReference type="InterPro" id="IPR045229">
    <property type="entry name" value="TPP_enz"/>
</dbReference>
<dbReference type="InterPro" id="IPR012000">
    <property type="entry name" value="Thiamin_PyroP_enz_cen_dom"/>
</dbReference>
<dbReference type="EC" id="4.1.1.75" evidence="8"/>
<keyword evidence="9" id="KW-1185">Reference proteome</keyword>
<comment type="cofactor">
    <cofactor evidence="1">
        <name>thiamine diphosphate</name>
        <dbReference type="ChEBI" id="CHEBI:58937"/>
    </cofactor>
</comment>
<dbReference type="Gene3D" id="3.40.50.1220">
    <property type="entry name" value="TPP-binding domain"/>
    <property type="match status" value="1"/>
</dbReference>
<evidence type="ECO:0000313" key="9">
    <source>
        <dbReference type="Proteomes" id="UP000306441"/>
    </source>
</evidence>
<dbReference type="SUPFAM" id="SSF52467">
    <property type="entry name" value="DHS-like NAD/FAD-binding domain"/>
    <property type="match status" value="1"/>
</dbReference>
<dbReference type="PANTHER" id="PTHR18968:SF13">
    <property type="entry name" value="ACETOLACTATE SYNTHASE CATALYTIC SUBUNIT, MITOCHONDRIAL"/>
    <property type="match status" value="1"/>
</dbReference>
<dbReference type="PROSITE" id="PS00187">
    <property type="entry name" value="TPP_ENZYMES"/>
    <property type="match status" value="1"/>
</dbReference>
<dbReference type="InterPro" id="IPR012001">
    <property type="entry name" value="Thiamin_PyroP_enz_TPP-bd_dom"/>
</dbReference>
<name>A0ABY2Q6X9_9HYPH</name>
<dbReference type="InterPro" id="IPR011766">
    <property type="entry name" value="TPP_enzyme_TPP-bd"/>
</dbReference>
<evidence type="ECO:0000259" key="5">
    <source>
        <dbReference type="Pfam" id="PF00205"/>
    </source>
</evidence>
<dbReference type="PANTHER" id="PTHR18968">
    <property type="entry name" value="THIAMINE PYROPHOSPHATE ENZYMES"/>
    <property type="match status" value="1"/>
</dbReference>
<feature type="domain" description="Thiamine pyrophosphate enzyme central" evidence="5">
    <location>
        <begin position="190"/>
        <end position="321"/>
    </location>
</feature>
<dbReference type="InterPro" id="IPR029061">
    <property type="entry name" value="THDP-binding"/>
</dbReference>
<accession>A0ABY2Q6X9</accession>
<dbReference type="Pfam" id="PF02776">
    <property type="entry name" value="TPP_enzyme_N"/>
    <property type="match status" value="1"/>
</dbReference>
<dbReference type="Pfam" id="PF02775">
    <property type="entry name" value="TPP_enzyme_C"/>
    <property type="match status" value="1"/>
</dbReference>
<dbReference type="RefSeq" id="WP_136357422.1">
    <property type="nucleotide sequence ID" value="NZ_SSNY01000006.1"/>
</dbReference>
<feature type="domain" description="Thiamine pyrophosphate enzyme N-terminal TPP-binding" evidence="7">
    <location>
        <begin position="3"/>
        <end position="118"/>
    </location>
</feature>
<dbReference type="SUPFAM" id="SSF52518">
    <property type="entry name" value="Thiamin diphosphate-binding fold (THDP-binding)"/>
    <property type="match status" value="2"/>
</dbReference>
<dbReference type="CDD" id="cd00568">
    <property type="entry name" value="TPP_enzymes"/>
    <property type="match status" value="1"/>
</dbReference>
<keyword evidence="8" id="KW-0456">Lyase</keyword>
<gene>
    <name evidence="8" type="ORF">E6C48_11875</name>
</gene>
<evidence type="ECO:0000259" key="6">
    <source>
        <dbReference type="Pfam" id="PF02775"/>
    </source>
</evidence>
<feature type="domain" description="Thiamine pyrophosphate enzyme TPP-binding" evidence="6">
    <location>
        <begin position="397"/>
        <end position="539"/>
    </location>
</feature>
<dbReference type="NCBIfam" id="NF005712">
    <property type="entry name" value="PRK07524.1"/>
    <property type="match status" value="1"/>
</dbReference>
<evidence type="ECO:0000256" key="3">
    <source>
        <dbReference type="ARBA" id="ARBA00023052"/>
    </source>
</evidence>
<comment type="similarity">
    <text evidence="2 4">Belongs to the TPP enzyme family.</text>
</comment>
<proteinExistence type="inferred from homology"/>
<organism evidence="8 9">
    <name type="scientific">Ollibium composti</name>
    <dbReference type="NCBI Taxonomy" id="2675109"/>
    <lineage>
        <taxon>Bacteria</taxon>
        <taxon>Pseudomonadati</taxon>
        <taxon>Pseudomonadota</taxon>
        <taxon>Alphaproteobacteria</taxon>
        <taxon>Hyphomicrobiales</taxon>
        <taxon>Phyllobacteriaceae</taxon>
        <taxon>Ollibium</taxon>
    </lineage>
</organism>
<evidence type="ECO:0000256" key="2">
    <source>
        <dbReference type="ARBA" id="ARBA00007812"/>
    </source>
</evidence>
<dbReference type="Proteomes" id="UP000306441">
    <property type="component" value="Unassembled WGS sequence"/>
</dbReference>
<reference evidence="8 9" key="1">
    <citation type="submission" date="2019-04" db="EMBL/GenBank/DDBJ databases">
        <title>Mesorhizobium composti sp. nov., isolated from compost.</title>
        <authorList>
            <person name="Lin S.-Y."/>
            <person name="Hameed A."/>
            <person name="Hsieh Y.-T."/>
            <person name="Young C.-C."/>
        </authorList>
    </citation>
    <scope>NUCLEOTIDE SEQUENCE [LARGE SCALE GENOMIC DNA]</scope>
    <source>
        <strain evidence="8 9">CC-YTH430</strain>
    </source>
</reference>
<evidence type="ECO:0000256" key="1">
    <source>
        <dbReference type="ARBA" id="ARBA00001964"/>
    </source>
</evidence>
<dbReference type="InterPro" id="IPR000399">
    <property type="entry name" value="TPP-bd_CS"/>
</dbReference>